<feature type="domain" description="DhaL" evidence="5">
    <location>
        <begin position="363"/>
        <end position="565"/>
    </location>
</feature>
<dbReference type="GO" id="GO:0005829">
    <property type="term" value="C:cytosol"/>
    <property type="evidence" value="ECO:0007669"/>
    <property type="project" value="TreeGrafter"/>
</dbReference>
<evidence type="ECO:0000259" key="5">
    <source>
        <dbReference type="PROSITE" id="PS51480"/>
    </source>
</evidence>
<evidence type="ECO:0000313" key="7">
    <source>
        <dbReference type="EMBL" id="BAT27311.1"/>
    </source>
</evidence>
<dbReference type="InterPro" id="IPR050861">
    <property type="entry name" value="Dihydroxyacetone_Kinase"/>
</dbReference>
<sequence>MTTIFDEPERFAARALDGFCDIYARIVAPVRGGVLRATQTPQDKVALVIGGGSGHYPAFAGYVGVGFADAAVAGDVFASPSTESVARICRQAHMGAGIVLGFGNYAGDVLNFGAAATRLRAEGIDVRVLAVTDDIASADRSEREKRRGVAGDVPVFKIAGAAAEAGMDLDTVEALARRANDRTVSFGIAFSGCTLPGADGPLFTVAPGTVAVGLGIHGEPGIRDEPAMSAQALAALLVEPLLAERPEGANGRVAALLNGLGSTKYEELFVLWTHVAARLRDAGLDIVEPEVGEYVTSLDMAGCSLTLTYLDSELEPLWLAAADTAAFRRGTVAPRAPADRVQDEAAGPVVYPQASAASQAEGACVAAIIEAVSAALAKAEDELGRIDAVAGDGDHGQGMARGSASAAQAARAAAAAGAGAGTVVAVAGDAWADTAGGTSGAIWGLILRGFGTAIGDAARIDAPAAAAAMQAALSDVTQLGRARVGDKTLVDALVPFVDTLAAEAEAGQALPKAWRTAAMRATEAADKTRDLSPRLGRARPLAARSIGHPDAGAISLALVARTVADFLDARGGAHA</sequence>
<dbReference type="Pfam" id="PF02733">
    <property type="entry name" value="Dak1"/>
    <property type="match status" value="1"/>
</dbReference>
<evidence type="ECO:0000256" key="4">
    <source>
        <dbReference type="ARBA" id="ARBA00022840"/>
    </source>
</evidence>
<dbReference type="SMART" id="SM01120">
    <property type="entry name" value="Dak2"/>
    <property type="match status" value="1"/>
</dbReference>
<dbReference type="AlphaFoldDB" id="A0A0P0Z0A6"/>
<dbReference type="GO" id="GO:0004371">
    <property type="term" value="F:glycerone kinase activity"/>
    <property type="evidence" value="ECO:0007669"/>
    <property type="project" value="InterPro"/>
</dbReference>
<organism evidence="7">
    <name type="scientific">Aureimonas frigidaquae</name>
    <dbReference type="NCBI Taxonomy" id="424757"/>
    <lineage>
        <taxon>Bacteria</taxon>
        <taxon>Pseudomonadati</taxon>
        <taxon>Pseudomonadota</taxon>
        <taxon>Alphaproteobacteria</taxon>
        <taxon>Hyphomicrobiales</taxon>
        <taxon>Aurantimonadaceae</taxon>
        <taxon>Aureimonas</taxon>
    </lineage>
</organism>
<dbReference type="InterPro" id="IPR036117">
    <property type="entry name" value="DhaL_dom_sf"/>
</dbReference>
<keyword evidence="2" id="KW-0547">Nucleotide-binding</keyword>
<dbReference type="FunFam" id="1.25.40.340:FF:000002">
    <property type="entry name" value="Dihydroxyacetone kinase, L subunit"/>
    <property type="match status" value="1"/>
</dbReference>
<dbReference type="GO" id="GO:0005524">
    <property type="term" value="F:ATP binding"/>
    <property type="evidence" value="ECO:0007669"/>
    <property type="project" value="UniProtKB-KW"/>
</dbReference>
<protein>
    <submittedName>
        <fullName evidence="7">Dihydroxyacetone kinase</fullName>
    </submittedName>
</protein>
<dbReference type="GO" id="GO:0019563">
    <property type="term" value="P:glycerol catabolic process"/>
    <property type="evidence" value="ECO:0007669"/>
    <property type="project" value="TreeGrafter"/>
</dbReference>
<evidence type="ECO:0000256" key="2">
    <source>
        <dbReference type="ARBA" id="ARBA00022741"/>
    </source>
</evidence>
<reference evidence="7" key="1">
    <citation type="journal article" date="2015" name="Proc. Natl. Acad. Sci. U.S.A.">
        <title>Bacterial clade with the ribosomal RNA operon on a small plasmid rather than the chromosome.</title>
        <authorList>
            <person name="Anda M."/>
            <person name="Ohtsubo Y."/>
            <person name="Okubo T."/>
            <person name="Sugawara M."/>
            <person name="Nagata Y."/>
            <person name="Tsuda M."/>
            <person name="Minamisawa K."/>
            <person name="Mitsui H."/>
        </authorList>
    </citation>
    <scope>NUCLEOTIDE SEQUENCE</scope>
    <source>
        <strain evidence="7">JCM 14755</strain>
    </source>
</reference>
<dbReference type="PANTHER" id="PTHR28629:SF4">
    <property type="entry name" value="TRIOKINASE_FMN CYCLASE"/>
    <property type="match status" value="1"/>
</dbReference>
<dbReference type="NCBIfam" id="NF011049">
    <property type="entry name" value="PRK14479.1"/>
    <property type="match status" value="1"/>
</dbReference>
<accession>A0A0P0Z0A6</accession>
<dbReference type="PROSITE" id="PS51480">
    <property type="entry name" value="DHAL"/>
    <property type="match status" value="1"/>
</dbReference>
<proteinExistence type="predicted"/>
<dbReference type="PANTHER" id="PTHR28629">
    <property type="entry name" value="TRIOKINASE/FMN CYCLASE"/>
    <property type="match status" value="1"/>
</dbReference>
<keyword evidence="1" id="KW-0808">Transferase</keyword>
<dbReference type="Gene3D" id="3.40.50.10440">
    <property type="entry name" value="Dihydroxyacetone kinase, domain 1"/>
    <property type="match status" value="1"/>
</dbReference>
<feature type="domain" description="DhaK" evidence="6">
    <location>
        <begin position="7"/>
        <end position="327"/>
    </location>
</feature>
<dbReference type="InterPro" id="IPR004006">
    <property type="entry name" value="DhaK_dom"/>
</dbReference>
<dbReference type="EMBL" id="LC066375">
    <property type="protein sequence ID" value="BAT27311.1"/>
    <property type="molecule type" value="Genomic_DNA"/>
</dbReference>
<dbReference type="Gene3D" id="3.30.1180.20">
    <property type="entry name" value="Dihydroxyacetone kinase, domain 2"/>
    <property type="match status" value="1"/>
</dbReference>
<dbReference type="RefSeq" id="WP_062228384.1">
    <property type="nucleotide sequence ID" value="NZ_BBWR01000012.1"/>
</dbReference>
<keyword evidence="3 7" id="KW-0418">Kinase</keyword>
<dbReference type="SUPFAM" id="SSF82549">
    <property type="entry name" value="DAK1/DegV-like"/>
    <property type="match status" value="1"/>
</dbReference>
<dbReference type="FunFam" id="3.40.50.10440:FF:000003">
    <property type="entry name" value="Homodimeric dihydroxyacetone kinase"/>
    <property type="match status" value="1"/>
</dbReference>
<keyword evidence="4" id="KW-0067">ATP-binding</keyword>
<name>A0A0P0Z0A6_9HYPH</name>
<dbReference type="Gene3D" id="1.25.40.340">
    <property type="match status" value="1"/>
</dbReference>
<evidence type="ECO:0000256" key="1">
    <source>
        <dbReference type="ARBA" id="ARBA00022679"/>
    </source>
</evidence>
<dbReference type="OrthoDB" id="9806345at2"/>
<evidence type="ECO:0000256" key="3">
    <source>
        <dbReference type="ARBA" id="ARBA00022777"/>
    </source>
</evidence>
<dbReference type="SUPFAM" id="SSF101473">
    <property type="entry name" value="DhaL-like"/>
    <property type="match status" value="1"/>
</dbReference>
<evidence type="ECO:0000259" key="6">
    <source>
        <dbReference type="PROSITE" id="PS51481"/>
    </source>
</evidence>
<dbReference type="Pfam" id="PF02734">
    <property type="entry name" value="Dak2"/>
    <property type="match status" value="1"/>
</dbReference>
<dbReference type="PROSITE" id="PS51481">
    <property type="entry name" value="DHAK"/>
    <property type="match status" value="1"/>
</dbReference>
<dbReference type="InterPro" id="IPR004007">
    <property type="entry name" value="DhaL_dom"/>
</dbReference>